<dbReference type="PANTHER" id="PTHR43065:SF42">
    <property type="entry name" value="TWO-COMPONENT SENSOR PPRA"/>
    <property type="match status" value="1"/>
</dbReference>
<dbReference type="Proteomes" id="UP000031599">
    <property type="component" value="Unassembled WGS sequence"/>
</dbReference>
<dbReference type="PROSITE" id="PS50110">
    <property type="entry name" value="RESPONSE_REGULATORY"/>
    <property type="match status" value="2"/>
</dbReference>
<dbReference type="InterPro" id="IPR036097">
    <property type="entry name" value="HisK_dim/P_sf"/>
</dbReference>
<feature type="domain" description="Histidine kinase" evidence="10">
    <location>
        <begin position="256"/>
        <end position="486"/>
    </location>
</feature>
<dbReference type="SMART" id="SM00091">
    <property type="entry name" value="PAS"/>
    <property type="match status" value="1"/>
</dbReference>
<dbReference type="InterPro" id="IPR003661">
    <property type="entry name" value="HisK_dim/P_dom"/>
</dbReference>
<dbReference type="InterPro" id="IPR036890">
    <property type="entry name" value="HATPase_C_sf"/>
</dbReference>
<evidence type="ECO:0000256" key="6">
    <source>
        <dbReference type="ARBA" id="ARBA00022777"/>
    </source>
</evidence>
<dbReference type="InterPro" id="IPR000014">
    <property type="entry name" value="PAS"/>
</dbReference>
<reference evidence="13 14" key="1">
    <citation type="submission" date="2014-12" db="EMBL/GenBank/DDBJ databases">
        <title>Genome assembly of Enhygromyxa salina DSM 15201.</title>
        <authorList>
            <person name="Sharma G."/>
            <person name="Subramanian S."/>
        </authorList>
    </citation>
    <scope>NUCLEOTIDE SEQUENCE [LARGE SCALE GENOMIC DNA]</scope>
    <source>
        <strain evidence="13 14">DSM 15201</strain>
    </source>
</reference>
<dbReference type="SUPFAM" id="SSF52172">
    <property type="entry name" value="CheY-like"/>
    <property type="match status" value="2"/>
</dbReference>
<dbReference type="EMBL" id="JMCC02000035">
    <property type="protein sequence ID" value="KIG16569.1"/>
    <property type="molecule type" value="Genomic_DNA"/>
</dbReference>
<dbReference type="Gene3D" id="1.10.287.130">
    <property type="match status" value="1"/>
</dbReference>
<dbReference type="Gene3D" id="3.30.565.10">
    <property type="entry name" value="Histidine kinase-like ATPase, C-terminal domain"/>
    <property type="match status" value="1"/>
</dbReference>
<keyword evidence="6 13" id="KW-0418">Kinase</keyword>
<dbReference type="InterPro" id="IPR003594">
    <property type="entry name" value="HATPase_dom"/>
</dbReference>
<comment type="catalytic activity">
    <reaction evidence="1">
        <text>ATP + protein L-histidine = ADP + protein N-phospho-L-histidine.</text>
        <dbReference type="EC" id="2.7.13.3"/>
    </reaction>
</comment>
<evidence type="ECO:0000256" key="9">
    <source>
        <dbReference type="PROSITE-ProRule" id="PRU00169"/>
    </source>
</evidence>
<keyword evidence="7" id="KW-0067">ATP-binding</keyword>
<feature type="domain" description="Response regulatory" evidence="11">
    <location>
        <begin position="511"/>
        <end position="625"/>
    </location>
</feature>
<accession>A0A0C1ZG04</accession>
<dbReference type="PROSITE" id="PS50112">
    <property type="entry name" value="PAS"/>
    <property type="match status" value="1"/>
</dbReference>
<feature type="modified residue" description="4-aspartylphosphate" evidence="9">
    <location>
        <position position="558"/>
    </location>
</feature>
<dbReference type="CDD" id="cd00130">
    <property type="entry name" value="PAS"/>
    <property type="match status" value="1"/>
</dbReference>
<dbReference type="PRINTS" id="PR00344">
    <property type="entry name" value="BCTRLSENSOR"/>
</dbReference>
<dbReference type="InterPro" id="IPR004358">
    <property type="entry name" value="Sig_transdc_His_kin-like_C"/>
</dbReference>
<gene>
    <name evidence="13" type="ORF">DB30_04340</name>
</gene>
<dbReference type="AlphaFoldDB" id="A0A0C1ZG04"/>
<evidence type="ECO:0000259" key="11">
    <source>
        <dbReference type="PROSITE" id="PS50110"/>
    </source>
</evidence>
<dbReference type="InterPro" id="IPR005467">
    <property type="entry name" value="His_kinase_dom"/>
</dbReference>
<feature type="domain" description="Response regulatory" evidence="11">
    <location>
        <begin position="1"/>
        <end position="99"/>
    </location>
</feature>
<dbReference type="SMART" id="SM00448">
    <property type="entry name" value="REC"/>
    <property type="match status" value="1"/>
</dbReference>
<evidence type="ECO:0000256" key="3">
    <source>
        <dbReference type="ARBA" id="ARBA00022553"/>
    </source>
</evidence>
<evidence type="ECO:0000259" key="10">
    <source>
        <dbReference type="PROSITE" id="PS50109"/>
    </source>
</evidence>
<dbReference type="PANTHER" id="PTHR43065">
    <property type="entry name" value="SENSOR HISTIDINE KINASE"/>
    <property type="match status" value="1"/>
</dbReference>
<dbReference type="InterPro" id="IPR001789">
    <property type="entry name" value="Sig_transdc_resp-reg_receiver"/>
</dbReference>
<dbReference type="Gene3D" id="3.40.50.2300">
    <property type="match status" value="2"/>
</dbReference>
<keyword evidence="3 9" id="KW-0597">Phosphoprotein</keyword>
<comment type="caution">
    <text evidence="13">The sequence shown here is derived from an EMBL/GenBank/DDBJ whole genome shotgun (WGS) entry which is preliminary data.</text>
</comment>
<dbReference type="InterPro" id="IPR035965">
    <property type="entry name" value="PAS-like_dom_sf"/>
</dbReference>
<dbReference type="Gene3D" id="3.30.450.20">
    <property type="entry name" value="PAS domain"/>
    <property type="match status" value="1"/>
</dbReference>
<dbReference type="Pfam" id="PF02518">
    <property type="entry name" value="HATPase_c"/>
    <property type="match status" value="1"/>
</dbReference>
<dbReference type="InterPro" id="IPR013767">
    <property type="entry name" value="PAS_fold"/>
</dbReference>
<evidence type="ECO:0000313" key="13">
    <source>
        <dbReference type="EMBL" id="KIG16569.1"/>
    </source>
</evidence>
<dbReference type="InterPro" id="IPR011006">
    <property type="entry name" value="CheY-like_superfamily"/>
</dbReference>
<name>A0A0C1ZG04_9BACT</name>
<evidence type="ECO:0000256" key="5">
    <source>
        <dbReference type="ARBA" id="ARBA00022741"/>
    </source>
</evidence>
<keyword evidence="5" id="KW-0547">Nucleotide-binding</keyword>
<dbReference type="PROSITE" id="PS50109">
    <property type="entry name" value="HIS_KIN"/>
    <property type="match status" value="1"/>
</dbReference>
<proteinExistence type="predicted"/>
<feature type="domain" description="PAS" evidence="12">
    <location>
        <begin position="119"/>
        <end position="189"/>
    </location>
</feature>
<dbReference type="SMART" id="SM00388">
    <property type="entry name" value="HisKA"/>
    <property type="match status" value="1"/>
</dbReference>
<dbReference type="EC" id="2.7.13.3" evidence="2"/>
<dbReference type="GO" id="GO:0005524">
    <property type="term" value="F:ATP binding"/>
    <property type="evidence" value="ECO:0007669"/>
    <property type="project" value="UniProtKB-KW"/>
</dbReference>
<evidence type="ECO:0000256" key="1">
    <source>
        <dbReference type="ARBA" id="ARBA00000085"/>
    </source>
</evidence>
<dbReference type="Pfam" id="PF00072">
    <property type="entry name" value="Response_reg"/>
    <property type="match status" value="1"/>
</dbReference>
<organism evidence="13 14">
    <name type="scientific">Enhygromyxa salina</name>
    <dbReference type="NCBI Taxonomy" id="215803"/>
    <lineage>
        <taxon>Bacteria</taxon>
        <taxon>Pseudomonadati</taxon>
        <taxon>Myxococcota</taxon>
        <taxon>Polyangia</taxon>
        <taxon>Nannocystales</taxon>
        <taxon>Nannocystaceae</taxon>
        <taxon>Enhygromyxa</taxon>
    </lineage>
</organism>
<evidence type="ECO:0000256" key="8">
    <source>
        <dbReference type="ARBA" id="ARBA00023012"/>
    </source>
</evidence>
<dbReference type="SUPFAM" id="SSF55785">
    <property type="entry name" value="PYP-like sensor domain (PAS domain)"/>
    <property type="match status" value="1"/>
</dbReference>
<dbReference type="GO" id="GO:0006355">
    <property type="term" value="P:regulation of DNA-templated transcription"/>
    <property type="evidence" value="ECO:0007669"/>
    <property type="project" value="InterPro"/>
</dbReference>
<dbReference type="Pfam" id="PF00512">
    <property type="entry name" value="HisKA"/>
    <property type="match status" value="1"/>
</dbReference>
<dbReference type="SMART" id="SM00387">
    <property type="entry name" value="HATPase_c"/>
    <property type="match status" value="1"/>
</dbReference>
<dbReference type="GO" id="GO:0000155">
    <property type="term" value="F:phosphorelay sensor kinase activity"/>
    <property type="evidence" value="ECO:0007669"/>
    <property type="project" value="InterPro"/>
</dbReference>
<keyword evidence="4" id="KW-0808">Transferase</keyword>
<sequence>MLARALRDEHEVKELATTNASPLSADLAELAIIACDQTNGAGLEGVEMVRREQPRCWIIAMVASGGLDGARAALGAGANDCVTAPVSAAAIKLRIEVARTGIKGGTEPPRAVFDRLRASELTLRSVLQATPDAIIVHREGRYVYVNPAAVRQLGLTDAEQVIGTSIFNYVLPSEVASIRARIEEMLRSGEPAPPRDMQLVRPDGETFVGEVVSITASFDGAPTVITIIRDVSGQRRIQSQMFLADRLATVGTLTVGVAHEINNPLSWVIGNLGLLIDEFDKQVRMRELPGHDMAAVAASRARVRELLGRAQEGTERVRRIVRDLGRFGRADDEDGQVVDVHALLDSAIEIADVQIRHRARVEREYRSAGYARGGEARLGQVFLNLLVNAGQAIESGSPRDNLVKVDTRDLEDGRVEIAISDTGCGMPERVRERIFEPFFTTKPAGEGTGIGLAISHSIVAAMGGEIVVESEVDRGTIFRVRLGSALEDVPSVSARVSHEESDGHRVVPAVRVLVVDDEPLIREMVCDALAQHDVTTVSNGREALERILNEEWDLILCDMVLPELSGLDVYRRLEVERPDVLGKLVFMTGGDFSRKDLRLPGGAEVRRLEKPFSIKALRSLVRRGR</sequence>
<dbReference type="NCBIfam" id="TIGR00229">
    <property type="entry name" value="sensory_box"/>
    <property type="match status" value="1"/>
</dbReference>
<evidence type="ECO:0000256" key="2">
    <source>
        <dbReference type="ARBA" id="ARBA00012438"/>
    </source>
</evidence>
<dbReference type="Pfam" id="PF00989">
    <property type="entry name" value="PAS"/>
    <property type="match status" value="1"/>
</dbReference>
<evidence type="ECO:0000256" key="7">
    <source>
        <dbReference type="ARBA" id="ARBA00022840"/>
    </source>
</evidence>
<protein>
    <recommendedName>
        <fullName evidence="2">histidine kinase</fullName>
        <ecNumber evidence="2">2.7.13.3</ecNumber>
    </recommendedName>
</protein>
<evidence type="ECO:0000259" key="12">
    <source>
        <dbReference type="PROSITE" id="PS50112"/>
    </source>
</evidence>
<dbReference type="CDD" id="cd00082">
    <property type="entry name" value="HisKA"/>
    <property type="match status" value="1"/>
</dbReference>
<keyword evidence="8" id="KW-0902">Two-component regulatory system</keyword>
<evidence type="ECO:0000313" key="14">
    <source>
        <dbReference type="Proteomes" id="UP000031599"/>
    </source>
</evidence>
<dbReference type="SUPFAM" id="SSF55874">
    <property type="entry name" value="ATPase domain of HSP90 chaperone/DNA topoisomerase II/histidine kinase"/>
    <property type="match status" value="1"/>
</dbReference>
<dbReference type="SUPFAM" id="SSF47384">
    <property type="entry name" value="Homodimeric domain of signal transducing histidine kinase"/>
    <property type="match status" value="1"/>
</dbReference>
<feature type="modified residue" description="4-aspartylphosphate" evidence="9">
    <location>
        <position position="36"/>
    </location>
</feature>
<evidence type="ECO:0000256" key="4">
    <source>
        <dbReference type="ARBA" id="ARBA00022679"/>
    </source>
</evidence>